<evidence type="ECO:0000313" key="3">
    <source>
        <dbReference type="Proteomes" id="UP001174839"/>
    </source>
</evidence>
<organism evidence="2 3">
    <name type="scientific">Robiginitalea aurantiaca</name>
    <dbReference type="NCBI Taxonomy" id="3056915"/>
    <lineage>
        <taxon>Bacteria</taxon>
        <taxon>Pseudomonadati</taxon>
        <taxon>Bacteroidota</taxon>
        <taxon>Flavobacteriia</taxon>
        <taxon>Flavobacteriales</taxon>
        <taxon>Flavobacteriaceae</taxon>
        <taxon>Robiginitalea</taxon>
    </lineage>
</organism>
<dbReference type="InterPro" id="IPR008969">
    <property type="entry name" value="CarboxyPept-like_regulatory"/>
</dbReference>
<feature type="signal peptide" evidence="1">
    <location>
        <begin position="1"/>
        <end position="20"/>
    </location>
</feature>
<sequence>MKLKYLILGLFALMVFNSCGGDSDEEISTPDPTSADIRGSVNLYDEGTTEIDNSDMTIRLEGSSKTAMTDDNGDFILSDVPFGTYTVIYEKSGYGTFKSFGIGHRNGNTTISNTPSLGQTSSTTITNLAASEESGTITIATTLDPEANNSNTRYIRYFFSTESNVSNENYEAVLDTFGAQINPYNLTLTTASLEALGFQGGQTVYVICYGESFWSNQYDDPDLDFTVFPNLNSNTSGAISFVVP</sequence>
<dbReference type="EMBL" id="JAUDUY010000001">
    <property type="protein sequence ID" value="MDM9630472.1"/>
    <property type="molecule type" value="Genomic_DNA"/>
</dbReference>
<accession>A0ABT7WC42</accession>
<gene>
    <name evidence="2" type="ORF">QU605_03275</name>
</gene>
<dbReference type="SUPFAM" id="SSF49464">
    <property type="entry name" value="Carboxypeptidase regulatory domain-like"/>
    <property type="match status" value="1"/>
</dbReference>
<feature type="chain" id="PRO_5045998341" evidence="1">
    <location>
        <begin position="21"/>
        <end position="244"/>
    </location>
</feature>
<name>A0ABT7WC42_9FLAO</name>
<reference evidence="2" key="1">
    <citation type="submission" date="2023-06" db="EMBL/GenBank/DDBJ databases">
        <title>Robiginitalea aurantiacus sp. nov. and Algoriphagus sediminis sp. nov., isolated from coastal sediment.</title>
        <authorList>
            <person name="Zhou Z.Y."/>
            <person name="An J."/>
            <person name="Jia Y.W."/>
            <person name="Du Z.J."/>
        </authorList>
    </citation>
    <scope>NUCLEOTIDE SEQUENCE</scope>
    <source>
        <strain evidence="2">M39</strain>
    </source>
</reference>
<proteinExistence type="predicted"/>
<evidence type="ECO:0000313" key="2">
    <source>
        <dbReference type="EMBL" id="MDM9630472.1"/>
    </source>
</evidence>
<protein>
    <submittedName>
        <fullName evidence="2">Carboxypeptidase-like regulatory domain-containing protein</fullName>
    </submittedName>
</protein>
<evidence type="ECO:0000256" key="1">
    <source>
        <dbReference type="SAM" id="SignalP"/>
    </source>
</evidence>
<dbReference type="Gene3D" id="2.60.40.1120">
    <property type="entry name" value="Carboxypeptidase-like, regulatory domain"/>
    <property type="match status" value="1"/>
</dbReference>
<dbReference type="RefSeq" id="WP_289723827.1">
    <property type="nucleotide sequence ID" value="NZ_JAUDUY010000001.1"/>
</dbReference>
<comment type="caution">
    <text evidence="2">The sequence shown here is derived from an EMBL/GenBank/DDBJ whole genome shotgun (WGS) entry which is preliminary data.</text>
</comment>
<keyword evidence="1" id="KW-0732">Signal</keyword>
<dbReference type="Proteomes" id="UP001174839">
    <property type="component" value="Unassembled WGS sequence"/>
</dbReference>
<keyword evidence="3" id="KW-1185">Reference proteome</keyword>